<evidence type="ECO:0000256" key="1">
    <source>
        <dbReference type="SAM" id="Phobius"/>
    </source>
</evidence>
<dbReference type="PANTHER" id="PTHR39084:SF1">
    <property type="entry name" value="DUF4010 DOMAIN-CONTAINING PROTEIN"/>
    <property type="match status" value="1"/>
</dbReference>
<evidence type="ECO:0000313" key="5">
    <source>
        <dbReference type="Proteomes" id="UP000247763"/>
    </source>
</evidence>
<gene>
    <name evidence="4" type="ORF">HYN04_04800</name>
</gene>
<keyword evidence="1" id="KW-0472">Membrane</keyword>
<dbReference type="OrthoDB" id="9813718at2"/>
<name>A0A2Z3HWF1_9CAUL</name>
<feature type="transmembrane region" description="Helical" evidence="1">
    <location>
        <begin position="164"/>
        <end position="182"/>
    </location>
</feature>
<feature type="transmembrane region" description="Helical" evidence="1">
    <location>
        <begin position="197"/>
        <end position="215"/>
    </location>
</feature>
<feature type="transmembrane region" description="Helical" evidence="1">
    <location>
        <begin position="68"/>
        <end position="100"/>
    </location>
</feature>
<feature type="transmembrane region" description="Helical" evidence="1">
    <location>
        <begin position="284"/>
        <end position="306"/>
    </location>
</feature>
<evidence type="ECO:0000313" key="4">
    <source>
        <dbReference type="EMBL" id="AWM77139.1"/>
    </source>
</evidence>
<dbReference type="KEGG" id="phb:HYN04_04800"/>
<feature type="transmembrane region" description="Helical" evidence="1">
    <location>
        <begin position="135"/>
        <end position="152"/>
    </location>
</feature>
<evidence type="ECO:0000259" key="2">
    <source>
        <dbReference type="Pfam" id="PF02308"/>
    </source>
</evidence>
<dbReference type="Pfam" id="PF02308">
    <property type="entry name" value="MgtC"/>
    <property type="match status" value="1"/>
</dbReference>
<feature type="domain" description="DUF4010" evidence="3">
    <location>
        <begin position="203"/>
        <end position="411"/>
    </location>
</feature>
<feature type="transmembrane region" description="Helical" evidence="1">
    <location>
        <begin position="386"/>
        <end position="402"/>
    </location>
</feature>
<accession>A0A2Z3HWF1</accession>
<dbReference type="AlphaFoldDB" id="A0A2Z3HWF1"/>
<dbReference type="PANTHER" id="PTHR39084">
    <property type="entry name" value="MEMBRANE PROTEIN-RELATED"/>
    <property type="match status" value="1"/>
</dbReference>
<feature type="transmembrane region" description="Helical" evidence="1">
    <location>
        <begin position="355"/>
        <end position="380"/>
    </location>
</feature>
<dbReference type="EMBL" id="CP029479">
    <property type="protein sequence ID" value="AWM77139.1"/>
    <property type="molecule type" value="Genomic_DNA"/>
</dbReference>
<dbReference type="InterPro" id="IPR049177">
    <property type="entry name" value="MgtC_SapB_SrpB_YhiD_N"/>
</dbReference>
<sequence length="425" mass="42790">MSPPPRVSCSITSGAVPETQDDPVMNALVDRPELRLLLAVGIGLLVGVERERSKGAGPNRGAAGLRTFALIGLVGGACGLFGQPLLTAVAGLFVAAAAVASYRRSRPDDPGLTTEVAMFATFLLGLMTADQPQAAVASGVVMAVLLAARAPLQALVRDVLTQRELMDGLAFAIAALVVLPLLPDRAVDPLGVLNPFALWRLAVVMMGLSALGYIAQRLEGGRRGLLLAGLAGGFVSSTATIAGMARRARETPAITAAAAAAGVASMLSSMVYLSVLLATLRPQVLAHLALPLLAGGGVILVLSLLMARHGADPPPGDGVTGRAFDLSSTAFFVALVAGCTLLSRLLELWLGERGVLAGAAATGLADAHAAALSVTGLAAAGKLTDSVAALGVLVALIANMLVKAPTAWVLGGGDMACGSAWAPSS</sequence>
<keyword evidence="1" id="KW-1133">Transmembrane helix</keyword>
<feature type="transmembrane region" description="Helical" evidence="1">
    <location>
        <begin position="326"/>
        <end position="343"/>
    </location>
</feature>
<keyword evidence="5" id="KW-1185">Reference proteome</keyword>
<keyword evidence="1" id="KW-0812">Transmembrane</keyword>
<evidence type="ECO:0000259" key="3">
    <source>
        <dbReference type="Pfam" id="PF13194"/>
    </source>
</evidence>
<protein>
    <submittedName>
        <fullName evidence="4">Uncharacterized protein</fullName>
    </submittedName>
</protein>
<feature type="domain" description="MgtC/SapB/SrpB/YhiD N-terminal" evidence="2">
    <location>
        <begin position="36"/>
        <end position="153"/>
    </location>
</feature>
<reference evidence="5" key="1">
    <citation type="submission" date="2018-05" db="EMBL/GenBank/DDBJ databases">
        <title>Genome sequencing of Phenylobacterium sp. HYN0004.</title>
        <authorList>
            <person name="Yi H."/>
            <person name="Baek C."/>
        </authorList>
    </citation>
    <scope>NUCLEOTIDE SEQUENCE [LARGE SCALE GENOMIC DNA]</scope>
    <source>
        <strain evidence="5">HYN0004</strain>
    </source>
</reference>
<dbReference type="InterPro" id="IPR025105">
    <property type="entry name" value="DUF4010"/>
</dbReference>
<dbReference type="Proteomes" id="UP000247763">
    <property type="component" value="Chromosome"/>
</dbReference>
<proteinExistence type="predicted"/>
<feature type="transmembrane region" description="Helical" evidence="1">
    <location>
        <begin position="257"/>
        <end position="277"/>
    </location>
</feature>
<organism evidence="4 5">
    <name type="scientific">Phenylobacterium parvum</name>
    <dbReference type="NCBI Taxonomy" id="2201350"/>
    <lineage>
        <taxon>Bacteria</taxon>
        <taxon>Pseudomonadati</taxon>
        <taxon>Pseudomonadota</taxon>
        <taxon>Alphaproteobacteria</taxon>
        <taxon>Caulobacterales</taxon>
        <taxon>Caulobacteraceae</taxon>
        <taxon>Phenylobacterium</taxon>
    </lineage>
</organism>
<feature type="transmembrane region" description="Helical" evidence="1">
    <location>
        <begin position="224"/>
        <end position="245"/>
    </location>
</feature>
<dbReference type="Pfam" id="PF13194">
    <property type="entry name" value="DUF4010"/>
    <property type="match status" value="1"/>
</dbReference>